<dbReference type="InterPro" id="IPR035500">
    <property type="entry name" value="NHR-like_dom_sf"/>
</dbReference>
<dbReference type="Gene3D" id="1.10.565.10">
    <property type="entry name" value="Retinoid X Receptor"/>
    <property type="match status" value="1"/>
</dbReference>
<dbReference type="EMBL" id="CAJNOW010008268">
    <property type="protein sequence ID" value="CAF1533553.1"/>
    <property type="molecule type" value="Genomic_DNA"/>
</dbReference>
<evidence type="ECO:0000313" key="13">
    <source>
        <dbReference type="Proteomes" id="UP000663855"/>
    </source>
</evidence>
<evidence type="ECO:0000256" key="6">
    <source>
        <dbReference type="ARBA" id="ARBA00023163"/>
    </source>
</evidence>
<comment type="caution">
    <text evidence="10">The sequence shown here is derived from an EMBL/GenBank/DDBJ whole genome shotgun (WGS) entry which is preliminary data.</text>
</comment>
<gene>
    <name evidence="10" type="ORF">CJN711_LOCUS27003</name>
    <name evidence="11" type="ORF">KQP761_LOCUS16468</name>
    <name evidence="12" type="ORF">MBJ925_LOCUS33954</name>
</gene>
<dbReference type="InterPro" id="IPR001628">
    <property type="entry name" value="Znf_hrmn_rcpt"/>
</dbReference>
<evidence type="ECO:0000256" key="7">
    <source>
        <dbReference type="ARBA" id="ARBA00023170"/>
    </source>
</evidence>
<sequence length="423" mass="49175">MANGQENDLWKMFTADDISTDSLYNISLTNNSKSTGKRPKTSLKCTVCSDDAYGYNFDVISCESCKAFFRRNALRPPGKLKCHGHGHCEVNRSTRKRCKKCRLDKCFLMGMRQEWILSEESKLKKKNKIAENRLRKQSNEFFRRRHRRISNYSRVARSSPDERTFIKITTGDVLAVMTIFDWSKIQQVQTAYSEAMAYNQVVGVPPYPATQPIHSTLELIRIPTYLSSIRLITYLRKIPEFELIDSDDRVTLVKRNLLAVVFMHIVLLYDPIADTYHEHNTQDPIFQGKDWIEILGNEFYHELTVTSRKLIQILEYDRVAVKIILLIILFTKGFCAYDIEHESSLNNPWVVHNTQILYIELLYKYCSHQYGFETTINLFSKLINQLFAIQRLSAHLKHLVHSNIDAAQLSPLMQSVLQTQNTT</sequence>
<dbReference type="Pfam" id="PF00105">
    <property type="entry name" value="zf-C4"/>
    <property type="match status" value="1"/>
</dbReference>
<evidence type="ECO:0000313" key="12">
    <source>
        <dbReference type="EMBL" id="CAF2173631.1"/>
    </source>
</evidence>
<keyword evidence="4" id="KW-0805">Transcription regulation</keyword>
<keyword evidence="1" id="KW-0479">Metal-binding</keyword>
<keyword evidence="6" id="KW-0804">Transcription</keyword>
<dbReference type="Proteomes" id="UP000663834">
    <property type="component" value="Unassembled WGS sequence"/>
</dbReference>
<dbReference type="GO" id="GO:0008270">
    <property type="term" value="F:zinc ion binding"/>
    <property type="evidence" value="ECO:0007669"/>
    <property type="project" value="UniProtKB-KW"/>
</dbReference>
<feature type="domain" description="Nuclear receptor" evidence="9">
    <location>
        <begin position="42"/>
        <end position="118"/>
    </location>
</feature>
<evidence type="ECO:0000256" key="1">
    <source>
        <dbReference type="ARBA" id="ARBA00022723"/>
    </source>
</evidence>
<proteinExistence type="predicted"/>
<dbReference type="GO" id="GO:0045944">
    <property type="term" value="P:positive regulation of transcription by RNA polymerase II"/>
    <property type="evidence" value="ECO:0007669"/>
    <property type="project" value="TreeGrafter"/>
</dbReference>
<dbReference type="SUPFAM" id="SSF48508">
    <property type="entry name" value="Nuclear receptor ligand-binding domain"/>
    <property type="match status" value="1"/>
</dbReference>
<dbReference type="PROSITE" id="PS51030">
    <property type="entry name" value="NUCLEAR_REC_DBD_2"/>
    <property type="match status" value="1"/>
</dbReference>
<evidence type="ECO:0000256" key="4">
    <source>
        <dbReference type="ARBA" id="ARBA00023015"/>
    </source>
</evidence>
<dbReference type="GO" id="GO:0000122">
    <property type="term" value="P:negative regulation of transcription by RNA polymerase II"/>
    <property type="evidence" value="ECO:0007669"/>
    <property type="project" value="TreeGrafter"/>
</dbReference>
<dbReference type="PANTHER" id="PTHR24082">
    <property type="entry name" value="NUCLEAR HORMONE RECEPTOR"/>
    <property type="match status" value="1"/>
</dbReference>
<dbReference type="InterPro" id="IPR013088">
    <property type="entry name" value="Znf_NHR/GATA"/>
</dbReference>
<evidence type="ECO:0000259" key="9">
    <source>
        <dbReference type="PROSITE" id="PS51030"/>
    </source>
</evidence>
<evidence type="ECO:0000256" key="8">
    <source>
        <dbReference type="ARBA" id="ARBA00023242"/>
    </source>
</evidence>
<keyword evidence="7" id="KW-0675">Receptor</keyword>
<dbReference type="InterPro" id="IPR050234">
    <property type="entry name" value="Nuclear_hormone_rcpt_NR1"/>
</dbReference>
<dbReference type="SMART" id="SM00399">
    <property type="entry name" value="ZnF_C4"/>
    <property type="match status" value="1"/>
</dbReference>
<dbReference type="EMBL" id="CAJNOV010012764">
    <property type="protein sequence ID" value="CAF1496461.1"/>
    <property type="molecule type" value="Genomic_DNA"/>
</dbReference>
<evidence type="ECO:0000256" key="3">
    <source>
        <dbReference type="ARBA" id="ARBA00022833"/>
    </source>
</evidence>
<dbReference type="AlphaFoldDB" id="A0A815SWY6"/>
<accession>A0A815SWY6</accession>
<dbReference type="GO" id="GO:0000978">
    <property type="term" value="F:RNA polymerase II cis-regulatory region sequence-specific DNA binding"/>
    <property type="evidence" value="ECO:0007669"/>
    <property type="project" value="TreeGrafter"/>
</dbReference>
<keyword evidence="2" id="KW-0863">Zinc-finger</keyword>
<dbReference type="SUPFAM" id="SSF57716">
    <property type="entry name" value="Glucocorticoid receptor-like (DNA-binding domain)"/>
    <property type="match status" value="1"/>
</dbReference>
<dbReference type="GO" id="GO:0004879">
    <property type="term" value="F:nuclear receptor activity"/>
    <property type="evidence" value="ECO:0007669"/>
    <property type="project" value="TreeGrafter"/>
</dbReference>
<dbReference type="GO" id="GO:0030154">
    <property type="term" value="P:cell differentiation"/>
    <property type="evidence" value="ECO:0007669"/>
    <property type="project" value="TreeGrafter"/>
</dbReference>
<dbReference type="Gene3D" id="3.30.50.10">
    <property type="entry name" value="Erythroid Transcription Factor GATA-1, subunit A"/>
    <property type="match status" value="1"/>
</dbReference>
<dbReference type="Proteomes" id="UP000663855">
    <property type="component" value="Unassembled WGS sequence"/>
</dbReference>
<name>A0A815SWY6_9BILA</name>
<evidence type="ECO:0000313" key="10">
    <source>
        <dbReference type="EMBL" id="CAF1496461.1"/>
    </source>
</evidence>
<dbReference type="OrthoDB" id="6352325at2759"/>
<dbReference type="PANTHER" id="PTHR24082:SF283">
    <property type="entry name" value="NUCLEAR HORMONE RECEPTOR HR96"/>
    <property type="match status" value="1"/>
</dbReference>
<dbReference type="EMBL" id="CAJNRE010018699">
    <property type="protein sequence ID" value="CAF2173631.1"/>
    <property type="molecule type" value="Genomic_DNA"/>
</dbReference>
<evidence type="ECO:0000313" key="11">
    <source>
        <dbReference type="EMBL" id="CAF1533553.1"/>
    </source>
</evidence>
<organism evidence="10 13">
    <name type="scientific">Rotaria magnacalcarata</name>
    <dbReference type="NCBI Taxonomy" id="392030"/>
    <lineage>
        <taxon>Eukaryota</taxon>
        <taxon>Metazoa</taxon>
        <taxon>Spiralia</taxon>
        <taxon>Gnathifera</taxon>
        <taxon>Rotifera</taxon>
        <taxon>Eurotatoria</taxon>
        <taxon>Bdelloidea</taxon>
        <taxon>Philodinida</taxon>
        <taxon>Philodinidae</taxon>
        <taxon>Rotaria</taxon>
    </lineage>
</organism>
<evidence type="ECO:0000256" key="5">
    <source>
        <dbReference type="ARBA" id="ARBA00023125"/>
    </source>
</evidence>
<dbReference type="Proteomes" id="UP000663824">
    <property type="component" value="Unassembled WGS sequence"/>
</dbReference>
<dbReference type="PROSITE" id="PS00031">
    <property type="entry name" value="NUCLEAR_REC_DBD_1"/>
    <property type="match status" value="1"/>
</dbReference>
<protein>
    <recommendedName>
        <fullName evidence="9">Nuclear receptor domain-containing protein</fullName>
    </recommendedName>
</protein>
<keyword evidence="3" id="KW-0862">Zinc</keyword>
<reference evidence="10" key="1">
    <citation type="submission" date="2021-02" db="EMBL/GenBank/DDBJ databases">
        <authorList>
            <person name="Nowell W R."/>
        </authorList>
    </citation>
    <scope>NUCLEOTIDE SEQUENCE</scope>
</reference>
<keyword evidence="8" id="KW-0539">Nucleus</keyword>
<evidence type="ECO:0000256" key="2">
    <source>
        <dbReference type="ARBA" id="ARBA00022771"/>
    </source>
</evidence>
<keyword evidence="5" id="KW-0238">DNA-binding</keyword>
<dbReference type="PRINTS" id="PR00047">
    <property type="entry name" value="STROIDFINGER"/>
</dbReference>